<comment type="similarity">
    <text evidence="1">Belongs to the LysR transcriptional regulatory family.</text>
</comment>
<dbReference type="PANTHER" id="PTHR30118">
    <property type="entry name" value="HTH-TYPE TRANSCRIPTIONAL REGULATOR LEUO-RELATED"/>
    <property type="match status" value="1"/>
</dbReference>
<dbReference type="AlphaFoldDB" id="A0A845M6Z7"/>
<dbReference type="InterPro" id="IPR036388">
    <property type="entry name" value="WH-like_DNA-bd_sf"/>
</dbReference>
<keyword evidence="7" id="KW-1185">Reference proteome</keyword>
<dbReference type="GO" id="GO:0003700">
    <property type="term" value="F:DNA-binding transcription factor activity"/>
    <property type="evidence" value="ECO:0007669"/>
    <property type="project" value="InterPro"/>
</dbReference>
<dbReference type="InterPro" id="IPR036390">
    <property type="entry name" value="WH_DNA-bd_sf"/>
</dbReference>
<dbReference type="SUPFAM" id="SSF46785">
    <property type="entry name" value="Winged helix' DNA-binding domain"/>
    <property type="match status" value="1"/>
</dbReference>
<evidence type="ECO:0000256" key="1">
    <source>
        <dbReference type="ARBA" id="ARBA00009437"/>
    </source>
</evidence>
<dbReference type="GO" id="GO:0003677">
    <property type="term" value="F:DNA binding"/>
    <property type="evidence" value="ECO:0007669"/>
    <property type="project" value="UniProtKB-KW"/>
</dbReference>
<sequence>MSGFDLNLLPVFNMLMEERSVTATGDRLGRTQSAISAALKRLRDTFEDPLFLRTAQGLEPTRKALALYEKTSQIAELSRECTRLEATFDPRSDRTHVVIGAPDRLSLPVMLPFLRHVRDRAPGISIDLRTADRGRALELVLSKDLDLAIGSFDDVPKGVESAAVFDEPLLAVFAPSHPLASGCGPVPIEELVRHEHLVVTSGGVQGAVFDRVLNEMGMPRQQRVSISNFIITPDLLQDGDLVGVFTRRVAQVFLDRHGLQARELPPDIPAVAHSMIWHKRMDADAAHRWLREQLQAICLAPVP</sequence>
<dbReference type="Gene3D" id="3.40.190.10">
    <property type="entry name" value="Periplasmic binding protein-like II"/>
    <property type="match status" value="2"/>
</dbReference>
<dbReference type="Pfam" id="PF00126">
    <property type="entry name" value="HTH_1"/>
    <property type="match status" value="1"/>
</dbReference>
<dbReference type="CDD" id="cd08417">
    <property type="entry name" value="PBP2_Nitroaromatics_like"/>
    <property type="match status" value="1"/>
</dbReference>
<reference evidence="6 7" key="1">
    <citation type="submission" date="2019-12" db="EMBL/GenBank/DDBJ databases">
        <title>Maritimibacter sp. nov. sp. isolated from sea sand.</title>
        <authorList>
            <person name="Kim J."/>
            <person name="Jeong S.E."/>
            <person name="Jung H.S."/>
            <person name="Jeon C.O."/>
        </authorList>
    </citation>
    <scope>NUCLEOTIDE SEQUENCE [LARGE SCALE GENOMIC DNA]</scope>
    <source>
        <strain evidence="6 7">DP07</strain>
    </source>
</reference>
<evidence type="ECO:0000259" key="5">
    <source>
        <dbReference type="PROSITE" id="PS50931"/>
    </source>
</evidence>
<accession>A0A845M6Z7</accession>
<evidence type="ECO:0000313" key="6">
    <source>
        <dbReference type="EMBL" id="MZR12254.1"/>
    </source>
</evidence>
<dbReference type="InterPro" id="IPR050389">
    <property type="entry name" value="LysR-type_TF"/>
</dbReference>
<proteinExistence type="inferred from homology"/>
<evidence type="ECO:0000256" key="2">
    <source>
        <dbReference type="ARBA" id="ARBA00023015"/>
    </source>
</evidence>
<dbReference type="RefSeq" id="WP_161350376.1">
    <property type="nucleotide sequence ID" value="NZ_WTUX01000010.1"/>
</dbReference>
<dbReference type="InterPro" id="IPR037402">
    <property type="entry name" value="YidZ_PBP2"/>
</dbReference>
<dbReference type="InterPro" id="IPR000847">
    <property type="entry name" value="LysR_HTH_N"/>
</dbReference>
<protein>
    <submittedName>
        <fullName evidence="6">LysR family transcriptional regulator</fullName>
    </submittedName>
</protein>
<evidence type="ECO:0000256" key="3">
    <source>
        <dbReference type="ARBA" id="ARBA00023125"/>
    </source>
</evidence>
<organism evidence="6 7">
    <name type="scientific">Maritimibacter harenae</name>
    <dbReference type="NCBI Taxonomy" id="2606218"/>
    <lineage>
        <taxon>Bacteria</taxon>
        <taxon>Pseudomonadati</taxon>
        <taxon>Pseudomonadota</taxon>
        <taxon>Alphaproteobacteria</taxon>
        <taxon>Rhodobacterales</taxon>
        <taxon>Roseobacteraceae</taxon>
        <taxon>Maritimibacter</taxon>
    </lineage>
</organism>
<name>A0A845M6Z7_9RHOB</name>
<dbReference type="PANTHER" id="PTHR30118:SF15">
    <property type="entry name" value="TRANSCRIPTIONAL REGULATORY PROTEIN"/>
    <property type="match status" value="1"/>
</dbReference>
<keyword evidence="4" id="KW-0804">Transcription</keyword>
<dbReference type="Pfam" id="PF03466">
    <property type="entry name" value="LysR_substrate"/>
    <property type="match status" value="1"/>
</dbReference>
<dbReference type="SUPFAM" id="SSF53850">
    <property type="entry name" value="Periplasmic binding protein-like II"/>
    <property type="match status" value="1"/>
</dbReference>
<dbReference type="EMBL" id="WTUX01000010">
    <property type="protein sequence ID" value="MZR12254.1"/>
    <property type="molecule type" value="Genomic_DNA"/>
</dbReference>
<evidence type="ECO:0000256" key="4">
    <source>
        <dbReference type="ARBA" id="ARBA00023163"/>
    </source>
</evidence>
<gene>
    <name evidence="6" type="ORF">GQE99_04415</name>
</gene>
<dbReference type="Gene3D" id="1.10.10.10">
    <property type="entry name" value="Winged helix-like DNA-binding domain superfamily/Winged helix DNA-binding domain"/>
    <property type="match status" value="1"/>
</dbReference>
<keyword evidence="2" id="KW-0805">Transcription regulation</keyword>
<dbReference type="InterPro" id="IPR005119">
    <property type="entry name" value="LysR_subst-bd"/>
</dbReference>
<feature type="domain" description="HTH lysR-type" evidence="5">
    <location>
        <begin position="4"/>
        <end position="61"/>
    </location>
</feature>
<dbReference type="Proteomes" id="UP000467322">
    <property type="component" value="Unassembled WGS sequence"/>
</dbReference>
<comment type="caution">
    <text evidence="6">The sequence shown here is derived from an EMBL/GenBank/DDBJ whole genome shotgun (WGS) entry which is preliminary data.</text>
</comment>
<keyword evidence="3" id="KW-0238">DNA-binding</keyword>
<dbReference type="PROSITE" id="PS50931">
    <property type="entry name" value="HTH_LYSR"/>
    <property type="match status" value="1"/>
</dbReference>
<evidence type="ECO:0000313" key="7">
    <source>
        <dbReference type="Proteomes" id="UP000467322"/>
    </source>
</evidence>